<dbReference type="GO" id="GO:0003676">
    <property type="term" value="F:nucleic acid binding"/>
    <property type="evidence" value="ECO:0007669"/>
    <property type="project" value="InterPro"/>
</dbReference>
<dbReference type="GeneID" id="108992400"/>
<dbReference type="Gene3D" id="3.30.420.10">
    <property type="entry name" value="Ribonuclease H-like superfamily/Ribonuclease H"/>
    <property type="match status" value="1"/>
</dbReference>
<dbReference type="Gramene" id="Jr12_07730_p1">
    <property type="protein sequence ID" value="cds.Jr12_07730_p1"/>
    <property type="gene ID" value="Jr12_07730"/>
</dbReference>
<dbReference type="RefSeq" id="XP_018822505.1">
    <property type="nucleotide sequence ID" value="XM_018966960.1"/>
</dbReference>
<dbReference type="GO" id="GO:0004523">
    <property type="term" value="F:RNA-DNA hybrid ribonuclease activity"/>
    <property type="evidence" value="ECO:0007669"/>
    <property type="project" value="InterPro"/>
</dbReference>
<organism evidence="1 2">
    <name type="scientific">Juglans regia</name>
    <name type="common">English walnut</name>
    <dbReference type="NCBI Taxonomy" id="51240"/>
    <lineage>
        <taxon>Eukaryota</taxon>
        <taxon>Viridiplantae</taxon>
        <taxon>Streptophyta</taxon>
        <taxon>Embryophyta</taxon>
        <taxon>Tracheophyta</taxon>
        <taxon>Spermatophyta</taxon>
        <taxon>Magnoliopsida</taxon>
        <taxon>eudicotyledons</taxon>
        <taxon>Gunneridae</taxon>
        <taxon>Pentapetalae</taxon>
        <taxon>rosids</taxon>
        <taxon>fabids</taxon>
        <taxon>Fagales</taxon>
        <taxon>Juglandaceae</taxon>
        <taxon>Juglans</taxon>
    </lineage>
</organism>
<dbReference type="OrthoDB" id="852312at2759"/>
<dbReference type="PANTHER" id="PTHR47723:SF19">
    <property type="entry name" value="POLYNUCLEOTIDYL TRANSFERASE, RIBONUCLEASE H-LIKE SUPERFAMILY PROTEIN"/>
    <property type="match status" value="1"/>
</dbReference>
<dbReference type="InterPro" id="IPR036397">
    <property type="entry name" value="RNaseH_sf"/>
</dbReference>
<dbReference type="Proteomes" id="UP000235220">
    <property type="component" value="Chromosome 12"/>
</dbReference>
<sequence length="213" mass="23777">MFLIAWGLWHQRNQMIHEDVVIPALQVAEAALSSHITHLQALTSQGPRDACRWVAPEPGFLKLYVDGAVFANQRSSGVGLILRNSKAEIIFSTSKKENDVKDPIEIEMLAILRGLQFCFPLGISHLVIESDSLLMVNEVQSDSISRSLHGNLVQQIKQLMLRFPCCSIQHNSRLGNGAAHGLAKLAWNIDDLITWWGSCSYCIEQVVWSDSML</sequence>
<dbReference type="KEGG" id="jre:108992400"/>
<accession>A0A2I4ESY4</accession>
<dbReference type="InterPro" id="IPR044730">
    <property type="entry name" value="RNase_H-like_dom_plant"/>
</dbReference>
<evidence type="ECO:0000313" key="1">
    <source>
        <dbReference type="Proteomes" id="UP000235220"/>
    </source>
</evidence>
<dbReference type="CDD" id="cd06222">
    <property type="entry name" value="RNase_H_like"/>
    <property type="match status" value="1"/>
</dbReference>
<name>A0A2I4ESY4_JUGRE</name>
<dbReference type="AlphaFoldDB" id="A0A2I4ESY4"/>
<dbReference type="InterPro" id="IPR053151">
    <property type="entry name" value="RNase_H-like"/>
</dbReference>
<dbReference type="PANTHER" id="PTHR47723">
    <property type="entry name" value="OS05G0353850 PROTEIN"/>
    <property type="match status" value="1"/>
</dbReference>
<keyword evidence="1" id="KW-1185">Reference proteome</keyword>
<protein>
    <submittedName>
        <fullName evidence="2">Uncharacterized protein LOC108992400</fullName>
    </submittedName>
</protein>
<dbReference type="Pfam" id="PF13456">
    <property type="entry name" value="RVT_3"/>
    <property type="match status" value="1"/>
</dbReference>
<proteinExistence type="predicted"/>
<dbReference type="STRING" id="51240.A0A2I4ESY4"/>
<dbReference type="InterPro" id="IPR002156">
    <property type="entry name" value="RNaseH_domain"/>
</dbReference>
<gene>
    <name evidence="2" type="primary">LOC108992400</name>
</gene>
<evidence type="ECO:0000313" key="2">
    <source>
        <dbReference type="RefSeq" id="XP_018822505.1"/>
    </source>
</evidence>
<dbReference type="SUPFAM" id="SSF53098">
    <property type="entry name" value="Ribonuclease H-like"/>
    <property type="match status" value="1"/>
</dbReference>
<dbReference type="InterPro" id="IPR012337">
    <property type="entry name" value="RNaseH-like_sf"/>
</dbReference>
<reference evidence="2" key="1">
    <citation type="submission" date="2025-08" db="UniProtKB">
        <authorList>
            <consortium name="RefSeq"/>
        </authorList>
    </citation>
    <scope>IDENTIFICATION</scope>
    <source>
        <tissue evidence="2">Leaves</tissue>
    </source>
</reference>